<feature type="transmembrane region" description="Helical" evidence="10">
    <location>
        <begin position="251"/>
        <end position="270"/>
    </location>
</feature>
<keyword evidence="12" id="KW-1185">Reference proteome</keyword>
<dbReference type="PANTHER" id="PTHR28259:SF1">
    <property type="entry name" value="FLUORIDE EXPORT PROTEIN 1-RELATED"/>
    <property type="match status" value="1"/>
</dbReference>
<evidence type="ECO:0000313" key="12">
    <source>
        <dbReference type="Proteomes" id="UP001161247"/>
    </source>
</evidence>
<feature type="compositionally biased region" description="Basic and acidic residues" evidence="9">
    <location>
        <begin position="7"/>
        <end position="19"/>
    </location>
</feature>
<evidence type="ECO:0000256" key="1">
    <source>
        <dbReference type="ARBA" id="ARBA00002598"/>
    </source>
</evidence>
<feature type="transmembrane region" description="Helical" evidence="10">
    <location>
        <begin position="282"/>
        <end position="307"/>
    </location>
</feature>
<dbReference type="GO" id="GO:1903425">
    <property type="term" value="F:fluoride transmembrane transporter activity"/>
    <property type="evidence" value="ECO:0007669"/>
    <property type="project" value="TreeGrafter"/>
</dbReference>
<keyword evidence="5 10" id="KW-1133">Transmembrane helix</keyword>
<feature type="region of interest" description="Disordered" evidence="9">
    <location>
        <begin position="1"/>
        <end position="20"/>
    </location>
</feature>
<feature type="transmembrane region" description="Helical" evidence="10">
    <location>
        <begin position="407"/>
        <end position="427"/>
    </location>
</feature>
<evidence type="ECO:0000256" key="7">
    <source>
        <dbReference type="ARBA" id="ARBA00035120"/>
    </source>
</evidence>
<protein>
    <submittedName>
        <fullName evidence="11">OLC1v1028844C5</fullName>
    </submittedName>
</protein>
<feature type="transmembrane region" description="Helical" evidence="10">
    <location>
        <begin position="176"/>
        <end position="200"/>
    </location>
</feature>
<evidence type="ECO:0000313" key="11">
    <source>
        <dbReference type="EMBL" id="CAI9093356.1"/>
    </source>
</evidence>
<keyword evidence="4 10" id="KW-0812">Transmembrane</keyword>
<comment type="function">
    <text evidence="1">Fluoride channel required for the rapid expulsion of cytoplasmic fluoride.</text>
</comment>
<feature type="transmembrane region" description="Helical" evidence="10">
    <location>
        <begin position="374"/>
        <end position="395"/>
    </location>
</feature>
<feature type="transmembrane region" description="Helical" evidence="10">
    <location>
        <begin position="222"/>
        <end position="239"/>
    </location>
</feature>
<dbReference type="Proteomes" id="UP001161247">
    <property type="component" value="Chromosome 2"/>
</dbReference>
<dbReference type="EMBL" id="OX459119">
    <property type="protein sequence ID" value="CAI9093356.1"/>
    <property type="molecule type" value="Genomic_DNA"/>
</dbReference>
<dbReference type="GO" id="GO:0005886">
    <property type="term" value="C:plasma membrane"/>
    <property type="evidence" value="ECO:0007669"/>
    <property type="project" value="UniProtKB-SubCell"/>
</dbReference>
<accession>A0AAV1CCM8</accession>
<dbReference type="AlphaFoldDB" id="A0AAV1CCM8"/>
<evidence type="ECO:0000256" key="3">
    <source>
        <dbReference type="ARBA" id="ARBA00022475"/>
    </source>
</evidence>
<keyword evidence="6 10" id="KW-0472">Membrane</keyword>
<evidence type="ECO:0000256" key="2">
    <source>
        <dbReference type="ARBA" id="ARBA00004651"/>
    </source>
</evidence>
<evidence type="ECO:0000256" key="5">
    <source>
        <dbReference type="ARBA" id="ARBA00022989"/>
    </source>
</evidence>
<feature type="transmembrane region" description="Helical" evidence="10">
    <location>
        <begin position="475"/>
        <end position="494"/>
    </location>
</feature>
<evidence type="ECO:0000256" key="8">
    <source>
        <dbReference type="ARBA" id="ARBA00035585"/>
    </source>
</evidence>
<sequence>MTCNPRCKNDDGGGVDHWRSPTTEMKTYKLGTMSTIDRENFITNSENKQNGSFHLVNHSRGSGSSSLRRQSVGCFADQIDDDDDDAESASVSEAGDIGDRSFRSSRKSWSGRILSIDKLVESSTVIPISDDASQGAVSLNDATVPPLSLTQSVASRNENIQPKDNKANREAEDIWILEYISCLMVLGLFGILGVITRYYLQKLFGPGVIGATSVHSYMYPDLASNMVGSFLMGWLGVVFKGKISKFSNTLAIGLTTGYLGSLTTFSGWNQSLLELSSVEGRWVFAILSIVVGLPLNMISIIVGIDTAKIFQLLMRKKWGKKLKFLNPNCSWNVEGYPKSLLATLVLLFLFIMVWFICITFEIKKFRSSTRDAQLLLAFIVGPLGVWIRWFLARLNGRGLGKKSRLKWIPFGTLVANILASSLMAALALLKKMGENDACIVVATGIQLGFCGCLSTVSTFIAEFEAMRQSSHHWRAYVYGLGTILISFALGTLIYSTPVWIKGYK</sequence>
<evidence type="ECO:0000256" key="6">
    <source>
        <dbReference type="ARBA" id="ARBA00023136"/>
    </source>
</evidence>
<evidence type="ECO:0000256" key="10">
    <source>
        <dbReference type="SAM" id="Phobius"/>
    </source>
</evidence>
<reference evidence="11" key="1">
    <citation type="submission" date="2023-03" db="EMBL/GenBank/DDBJ databases">
        <authorList>
            <person name="Julca I."/>
        </authorList>
    </citation>
    <scope>NUCLEOTIDE SEQUENCE</scope>
</reference>
<feature type="transmembrane region" description="Helical" evidence="10">
    <location>
        <begin position="340"/>
        <end position="362"/>
    </location>
</feature>
<comment type="subcellular location">
    <subcellularLocation>
        <location evidence="2">Cell membrane</location>
        <topology evidence="2">Multi-pass membrane protein</topology>
    </subcellularLocation>
</comment>
<dbReference type="PANTHER" id="PTHR28259">
    <property type="entry name" value="FLUORIDE EXPORT PROTEIN 1-RELATED"/>
    <property type="match status" value="1"/>
</dbReference>
<dbReference type="InterPro" id="IPR003691">
    <property type="entry name" value="FluC"/>
</dbReference>
<comment type="catalytic activity">
    <reaction evidence="8">
        <text>fluoride(in) = fluoride(out)</text>
        <dbReference type="Rhea" id="RHEA:76159"/>
        <dbReference type="ChEBI" id="CHEBI:17051"/>
    </reaction>
    <physiologicalReaction direction="left-to-right" evidence="8">
        <dbReference type="Rhea" id="RHEA:76160"/>
    </physiologicalReaction>
</comment>
<evidence type="ECO:0000256" key="9">
    <source>
        <dbReference type="SAM" id="MobiDB-lite"/>
    </source>
</evidence>
<evidence type="ECO:0000256" key="4">
    <source>
        <dbReference type="ARBA" id="ARBA00022692"/>
    </source>
</evidence>
<feature type="transmembrane region" description="Helical" evidence="10">
    <location>
        <begin position="439"/>
        <end position="463"/>
    </location>
</feature>
<keyword evidence="3" id="KW-1003">Cell membrane</keyword>
<name>A0AAV1CCM8_OLDCO</name>
<organism evidence="11 12">
    <name type="scientific">Oldenlandia corymbosa var. corymbosa</name>
    <dbReference type="NCBI Taxonomy" id="529605"/>
    <lineage>
        <taxon>Eukaryota</taxon>
        <taxon>Viridiplantae</taxon>
        <taxon>Streptophyta</taxon>
        <taxon>Embryophyta</taxon>
        <taxon>Tracheophyta</taxon>
        <taxon>Spermatophyta</taxon>
        <taxon>Magnoliopsida</taxon>
        <taxon>eudicotyledons</taxon>
        <taxon>Gunneridae</taxon>
        <taxon>Pentapetalae</taxon>
        <taxon>asterids</taxon>
        <taxon>lamiids</taxon>
        <taxon>Gentianales</taxon>
        <taxon>Rubiaceae</taxon>
        <taxon>Rubioideae</taxon>
        <taxon>Spermacoceae</taxon>
        <taxon>Hedyotis-Oldenlandia complex</taxon>
        <taxon>Oldenlandia</taxon>
    </lineage>
</organism>
<dbReference type="Pfam" id="PF02537">
    <property type="entry name" value="CRCB"/>
    <property type="match status" value="2"/>
</dbReference>
<comment type="similarity">
    <text evidence="7">Belongs to the fluoride channel Fluc/FEX (TC 1.A.43) family.</text>
</comment>
<feature type="region of interest" description="Disordered" evidence="9">
    <location>
        <begin position="78"/>
        <end position="100"/>
    </location>
</feature>
<gene>
    <name evidence="11" type="ORF">OLC1_LOCUS4788</name>
</gene>
<feature type="compositionally biased region" description="Acidic residues" evidence="9">
    <location>
        <begin position="78"/>
        <end position="87"/>
    </location>
</feature>
<proteinExistence type="inferred from homology"/>